<dbReference type="InterPro" id="IPR015943">
    <property type="entry name" value="WD40/YVTN_repeat-like_dom_sf"/>
</dbReference>
<dbReference type="SMART" id="SM00320">
    <property type="entry name" value="WD40"/>
    <property type="match status" value="2"/>
</dbReference>
<keyword evidence="3" id="KW-1185">Reference proteome</keyword>
<dbReference type="Gene3D" id="2.130.10.10">
    <property type="entry name" value="YVTN repeat-like/Quinoprotein amine dehydrogenase"/>
    <property type="match status" value="1"/>
</dbReference>
<feature type="repeat" description="WD" evidence="1">
    <location>
        <begin position="13"/>
        <end position="54"/>
    </location>
</feature>
<reference evidence="2 3" key="1">
    <citation type="submission" date="2024-02" db="EMBL/GenBank/DDBJ databases">
        <title>A draft genome for the cacao thread blight pathogen Marasmius crinis-equi.</title>
        <authorList>
            <person name="Cohen S.P."/>
            <person name="Baruah I.K."/>
            <person name="Amoako-Attah I."/>
            <person name="Bukari Y."/>
            <person name="Meinhardt L.W."/>
            <person name="Bailey B.A."/>
        </authorList>
    </citation>
    <scope>NUCLEOTIDE SEQUENCE [LARGE SCALE GENOMIC DNA]</scope>
    <source>
        <strain evidence="2 3">GH-76</strain>
    </source>
</reference>
<keyword evidence="1" id="KW-0853">WD repeat</keyword>
<dbReference type="InterPro" id="IPR001680">
    <property type="entry name" value="WD40_rpt"/>
</dbReference>
<sequence length="196" mass="22260">MDFEPRYKKMVELVGSRGPVNALAFSPDGRRLASGGDDECVRIWSLSHGHCDQILQPRYDSKYEILGWGQITAILWISFGNSKEEPARSHILFGTARGLLVAAESNAKRCVWQRPFSVFHRKDVVESLAIHPTKRYLVLGNQNGLIRLYKLGLVDGRCDLQLHWASNESEEIPSIPRNLAFFGNYILIFWLEAGQM</sequence>
<gene>
    <name evidence="2" type="ORF">V5O48_006220</name>
</gene>
<dbReference type="PANTHER" id="PTHR19879">
    <property type="entry name" value="TRANSCRIPTION INITIATION FACTOR TFIID"/>
    <property type="match status" value="1"/>
</dbReference>
<dbReference type="PANTHER" id="PTHR19879:SF9">
    <property type="entry name" value="TRANSCRIPTION INITIATION FACTOR TFIID SUBUNIT 5"/>
    <property type="match status" value="1"/>
</dbReference>
<evidence type="ECO:0000313" key="2">
    <source>
        <dbReference type="EMBL" id="KAL0575756.1"/>
    </source>
</evidence>
<evidence type="ECO:0000313" key="3">
    <source>
        <dbReference type="Proteomes" id="UP001465976"/>
    </source>
</evidence>
<accession>A0ABR3FK39</accession>
<dbReference type="InterPro" id="IPR036322">
    <property type="entry name" value="WD40_repeat_dom_sf"/>
</dbReference>
<dbReference type="Proteomes" id="UP001465976">
    <property type="component" value="Unassembled WGS sequence"/>
</dbReference>
<comment type="caution">
    <text evidence="2">The sequence shown here is derived from an EMBL/GenBank/DDBJ whole genome shotgun (WGS) entry which is preliminary data.</text>
</comment>
<dbReference type="PROSITE" id="PS50294">
    <property type="entry name" value="WD_REPEATS_REGION"/>
    <property type="match status" value="1"/>
</dbReference>
<proteinExistence type="predicted"/>
<dbReference type="SUPFAM" id="SSF50978">
    <property type="entry name" value="WD40 repeat-like"/>
    <property type="match status" value="1"/>
</dbReference>
<dbReference type="EMBL" id="JBAHYK010000277">
    <property type="protein sequence ID" value="KAL0575756.1"/>
    <property type="molecule type" value="Genomic_DNA"/>
</dbReference>
<name>A0ABR3FK39_9AGAR</name>
<evidence type="ECO:0000256" key="1">
    <source>
        <dbReference type="PROSITE-ProRule" id="PRU00221"/>
    </source>
</evidence>
<dbReference type="PROSITE" id="PS50082">
    <property type="entry name" value="WD_REPEATS_2"/>
    <property type="match status" value="1"/>
</dbReference>
<organism evidence="2 3">
    <name type="scientific">Marasmius crinis-equi</name>
    <dbReference type="NCBI Taxonomy" id="585013"/>
    <lineage>
        <taxon>Eukaryota</taxon>
        <taxon>Fungi</taxon>
        <taxon>Dikarya</taxon>
        <taxon>Basidiomycota</taxon>
        <taxon>Agaricomycotina</taxon>
        <taxon>Agaricomycetes</taxon>
        <taxon>Agaricomycetidae</taxon>
        <taxon>Agaricales</taxon>
        <taxon>Marasmiineae</taxon>
        <taxon>Marasmiaceae</taxon>
        <taxon>Marasmius</taxon>
    </lineage>
</organism>
<dbReference type="Pfam" id="PF00400">
    <property type="entry name" value="WD40"/>
    <property type="match status" value="1"/>
</dbReference>
<protein>
    <submittedName>
        <fullName evidence="2">Uncharacterized protein</fullName>
    </submittedName>
</protein>